<protein>
    <recommendedName>
        <fullName evidence="1">Putative plant transposon protein domain-containing protein</fullName>
    </recommendedName>
</protein>
<organism evidence="2 3">
    <name type="scientific">Gossypium harknessii</name>
    <dbReference type="NCBI Taxonomy" id="34285"/>
    <lineage>
        <taxon>Eukaryota</taxon>
        <taxon>Viridiplantae</taxon>
        <taxon>Streptophyta</taxon>
        <taxon>Embryophyta</taxon>
        <taxon>Tracheophyta</taxon>
        <taxon>Spermatophyta</taxon>
        <taxon>Magnoliopsida</taxon>
        <taxon>eudicotyledons</taxon>
        <taxon>Gunneridae</taxon>
        <taxon>Pentapetalae</taxon>
        <taxon>rosids</taxon>
        <taxon>malvids</taxon>
        <taxon>Malvales</taxon>
        <taxon>Malvaceae</taxon>
        <taxon>Malvoideae</taxon>
        <taxon>Gossypium</taxon>
    </lineage>
</organism>
<dbReference type="Proteomes" id="UP000593560">
    <property type="component" value="Unassembled WGS sequence"/>
</dbReference>
<comment type="caution">
    <text evidence="2">The sequence shown here is derived from an EMBL/GenBank/DDBJ whole genome shotgun (WGS) entry which is preliminary data.</text>
</comment>
<dbReference type="EMBL" id="JABFAD010333061">
    <property type="protein sequence ID" value="MBA0820064.1"/>
    <property type="molecule type" value="Genomic_DNA"/>
</dbReference>
<feature type="domain" description="Putative plant transposon protein" evidence="1">
    <location>
        <begin position="1"/>
        <end position="154"/>
    </location>
</feature>
<feature type="non-terminal residue" evidence="2">
    <location>
        <position position="158"/>
    </location>
</feature>
<dbReference type="OrthoDB" id="10318796at2759"/>
<name>A0A7J9IEN1_9ROSI</name>
<accession>A0A7J9IEN1</accession>
<reference evidence="2 3" key="1">
    <citation type="journal article" date="2019" name="Genome Biol. Evol.">
        <title>Insights into the evolution of the New World diploid cottons (Gossypium, subgenus Houzingenia) based on genome sequencing.</title>
        <authorList>
            <person name="Grover C.E."/>
            <person name="Arick M.A. 2nd"/>
            <person name="Thrash A."/>
            <person name="Conover J.L."/>
            <person name="Sanders W.S."/>
            <person name="Peterson D.G."/>
            <person name="Frelichowski J.E."/>
            <person name="Scheffler J.A."/>
            <person name="Scheffler B.E."/>
            <person name="Wendel J.F."/>
        </authorList>
    </citation>
    <scope>NUCLEOTIDE SEQUENCE [LARGE SCALE GENOMIC DNA]</scope>
    <source>
        <strain evidence="2">0</strain>
        <tissue evidence="2">Leaf</tissue>
    </source>
</reference>
<sequence>MVQEFYLALKQREATTPLYKMRSFVKVKGINVPVTDMSICHFYDVSYYYRDYLYKVDMKEFKNIDMEELLRFLTKRKERWTYQMGTTISVTFNQELITPKAKMWMKFVCSRIWPIIEMTKIGPIQAIITYGILQKKQICIGTWIYKNMVNYVRNLKIW</sequence>
<evidence type="ECO:0000313" key="2">
    <source>
        <dbReference type="EMBL" id="MBA0820064.1"/>
    </source>
</evidence>
<dbReference type="InterPro" id="IPR046796">
    <property type="entry name" value="Transposase_32_dom"/>
</dbReference>
<proteinExistence type="predicted"/>
<dbReference type="Pfam" id="PF20167">
    <property type="entry name" value="Transposase_32"/>
    <property type="match status" value="1"/>
</dbReference>
<evidence type="ECO:0000259" key="1">
    <source>
        <dbReference type="Pfam" id="PF20167"/>
    </source>
</evidence>
<evidence type="ECO:0000313" key="3">
    <source>
        <dbReference type="Proteomes" id="UP000593560"/>
    </source>
</evidence>
<keyword evidence="3" id="KW-1185">Reference proteome</keyword>
<dbReference type="AlphaFoldDB" id="A0A7J9IEN1"/>
<gene>
    <name evidence="2" type="ORF">Gohar_000058</name>
</gene>